<accession>B9BLN2</accession>
<evidence type="ECO:0000256" key="1">
    <source>
        <dbReference type="SAM" id="SignalP"/>
    </source>
</evidence>
<protein>
    <submittedName>
        <fullName evidence="2">Uncharacterized protein</fullName>
    </submittedName>
</protein>
<dbReference type="Proteomes" id="UP000004535">
    <property type="component" value="Unassembled WGS sequence"/>
</dbReference>
<feature type="chain" id="PRO_5002881826" evidence="1">
    <location>
        <begin position="26"/>
        <end position="81"/>
    </location>
</feature>
<evidence type="ECO:0000313" key="2">
    <source>
        <dbReference type="EMBL" id="EEE08849.1"/>
    </source>
</evidence>
<dbReference type="EMBL" id="ACFC01000002">
    <property type="protein sequence ID" value="EEE08849.1"/>
    <property type="molecule type" value="Genomic_DNA"/>
</dbReference>
<sequence>MSTKLIAAVVGCAVLATGSMNEAQAFEGGVSPYPAGAVGTNIANLPPIPGLFALEQFNYSFAVSSTLKMTQRQHIGFDPPG</sequence>
<keyword evidence="1" id="KW-0732">Signal</keyword>
<feature type="signal peptide" evidence="1">
    <location>
        <begin position="1"/>
        <end position="25"/>
    </location>
</feature>
<organism evidence="2 3">
    <name type="scientific">Burkholderia multivorans CGD2</name>
    <dbReference type="NCBI Taxonomy" id="513052"/>
    <lineage>
        <taxon>Bacteria</taxon>
        <taxon>Pseudomonadati</taxon>
        <taxon>Pseudomonadota</taxon>
        <taxon>Betaproteobacteria</taxon>
        <taxon>Burkholderiales</taxon>
        <taxon>Burkholderiaceae</taxon>
        <taxon>Burkholderia</taxon>
        <taxon>Burkholderia cepacia complex</taxon>
    </lineage>
</organism>
<name>B9BLN2_9BURK</name>
<proteinExistence type="predicted"/>
<evidence type="ECO:0000313" key="3">
    <source>
        <dbReference type="Proteomes" id="UP000004535"/>
    </source>
</evidence>
<comment type="caution">
    <text evidence="2">The sequence shown here is derived from an EMBL/GenBank/DDBJ whole genome shotgun (WGS) entry which is preliminary data.</text>
</comment>
<gene>
    <name evidence="2" type="ORF">BURMUCGD2_5990</name>
</gene>
<dbReference type="AlphaFoldDB" id="B9BLN2"/>
<reference evidence="2 3" key="1">
    <citation type="journal article" date="2012" name="J. Bacteriol.">
        <title>Draft Genome Sequence Determination for Cystic Fibrosis and Chronic Granulomatous Disease Burkholderia multivorans Isolates.</title>
        <authorList>
            <person name="Varga J.J."/>
            <person name="Losada L."/>
            <person name="Zelazny A.M."/>
            <person name="Brinkac L."/>
            <person name="Harkins D."/>
            <person name="Radune D."/>
            <person name="Hostetler J."/>
            <person name="Sampaio E.P."/>
            <person name="Ronning C.M."/>
            <person name="Nierman W.C."/>
            <person name="Greenberg D.E."/>
            <person name="Holland S.M."/>
            <person name="Goldberg J.B."/>
        </authorList>
    </citation>
    <scope>NUCLEOTIDE SEQUENCE [LARGE SCALE GENOMIC DNA]</scope>
    <source>
        <strain evidence="2 3">CGD2</strain>
    </source>
</reference>